<dbReference type="Proteomes" id="UP000199306">
    <property type="component" value="Unassembled WGS sequence"/>
</dbReference>
<dbReference type="AlphaFoldDB" id="A0A1I5WAV1"/>
<gene>
    <name evidence="1" type="ORF">SAMN04515674_11180</name>
</gene>
<evidence type="ECO:0000313" key="1">
    <source>
        <dbReference type="EMBL" id="SFQ16801.1"/>
    </source>
</evidence>
<name>A0A1I5WAV1_9BACT</name>
<protein>
    <submittedName>
        <fullName evidence="1">Uncharacterized protein</fullName>
    </submittedName>
</protein>
<dbReference type="EMBL" id="FOXH01000011">
    <property type="protein sequence ID" value="SFQ16801.1"/>
    <property type="molecule type" value="Genomic_DNA"/>
</dbReference>
<proteinExistence type="predicted"/>
<accession>A0A1I5WAV1</accession>
<reference evidence="1 2" key="1">
    <citation type="submission" date="2016-10" db="EMBL/GenBank/DDBJ databases">
        <authorList>
            <person name="de Groot N.N."/>
        </authorList>
    </citation>
    <scope>NUCLEOTIDE SEQUENCE [LARGE SCALE GENOMIC DNA]</scope>
    <source>
        <strain evidence="2">E92,LMG 26720,CCM 7988</strain>
    </source>
</reference>
<evidence type="ECO:0000313" key="2">
    <source>
        <dbReference type="Proteomes" id="UP000199306"/>
    </source>
</evidence>
<organism evidence="1 2">
    <name type="scientific">Pseudarcicella hirudinis</name>
    <dbReference type="NCBI Taxonomy" id="1079859"/>
    <lineage>
        <taxon>Bacteria</taxon>
        <taxon>Pseudomonadati</taxon>
        <taxon>Bacteroidota</taxon>
        <taxon>Cytophagia</taxon>
        <taxon>Cytophagales</taxon>
        <taxon>Flectobacillaceae</taxon>
        <taxon>Pseudarcicella</taxon>
    </lineage>
</organism>
<sequence>MIFMEEFITTTTHFRPGVVDKRQKHGVTTEKTLQIVKNDIPFTKLIVSKFTLSTLWKN</sequence>
<keyword evidence="2" id="KW-1185">Reference proteome</keyword>